<reference evidence="8" key="1">
    <citation type="journal article" date="2023" name="Mol. Phylogenet. Evol.">
        <title>Genome-scale phylogeny and comparative genomics of the fungal order Sordariales.</title>
        <authorList>
            <person name="Hensen N."/>
            <person name="Bonometti L."/>
            <person name="Westerberg I."/>
            <person name="Brannstrom I.O."/>
            <person name="Guillou S."/>
            <person name="Cros-Aarteil S."/>
            <person name="Calhoun S."/>
            <person name="Haridas S."/>
            <person name="Kuo A."/>
            <person name="Mondo S."/>
            <person name="Pangilinan J."/>
            <person name="Riley R."/>
            <person name="LaButti K."/>
            <person name="Andreopoulos B."/>
            <person name="Lipzen A."/>
            <person name="Chen C."/>
            <person name="Yan M."/>
            <person name="Daum C."/>
            <person name="Ng V."/>
            <person name="Clum A."/>
            <person name="Steindorff A."/>
            <person name="Ohm R.A."/>
            <person name="Martin F."/>
            <person name="Silar P."/>
            <person name="Natvig D.O."/>
            <person name="Lalanne C."/>
            <person name="Gautier V."/>
            <person name="Ament-Velasquez S.L."/>
            <person name="Kruys A."/>
            <person name="Hutchinson M.I."/>
            <person name="Powell A.J."/>
            <person name="Barry K."/>
            <person name="Miller A.N."/>
            <person name="Grigoriev I.V."/>
            <person name="Debuchy R."/>
            <person name="Gladieux P."/>
            <person name="Hiltunen Thoren M."/>
            <person name="Johannesson H."/>
        </authorList>
    </citation>
    <scope>NUCLEOTIDE SEQUENCE</scope>
    <source>
        <strain evidence="8">CBS 757.83</strain>
    </source>
</reference>
<protein>
    <submittedName>
        <fullName evidence="8">MFS general substrate transporter</fullName>
    </submittedName>
</protein>
<evidence type="ECO:0000313" key="9">
    <source>
        <dbReference type="Proteomes" id="UP001305647"/>
    </source>
</evidence>
<dbReference type="InterPro" id="IPR009057">
    <property type="entry name" value="Homeodomain-like_sf"/>
</dbReference>
<feature type="transmembrane region" description="Helical" evidence="6">
    <location>
        <begin position="510"/>
        <end position="530"/>
    </location>
</feature>
<dbReference type="InterPro" id="IPR036259">
    <property type="entry name" value="MFS_trans_sf"/>
</dbReference>
<dbReference type="Proteomes" id="UP001305647">
    <property type="component" value="Unassembled WGS sequence"/>
</dbReference>
<feature type="transmembrane region" description="Helical" evidence="6">
    <location>
        <begin position="268"/>
        <end position="288"/>
    </location>
</feature>
<accession>A0AAN6T6M3</accession>
<feature type="transmembrane region" description="Helical" evidence="6">
    <location>
        <begin position="601"/>
        <end position="621"/>
    </location>
</feature>
<dbReference type="InterPro" id="IPR020846">
    <property type="entry name" value="MFS_dom"/>
</dbReference>
<proteinExistence type="predicted"/>
<name>A0AAN6T6M3_9PEZI</name>
<dbReference type="PROSITE" id="PS00217">
    <property type="entry name" value="SUGAR_TRANSPORT_2"/>
    <property type="match status" value="1"/>
</dbReference>
<dbReference type="PROSITE" id="PS50850">
    <property type="entry name" value="MFS"/>
    <property type="match status" value="1"/>
</dbReference>
<evidence type="ECO:0000256" key="4">
    <source>
        <dbReference type="ARBA" id="ARBA00023136"/>
    </source>
</evidence>
<evidence type="ECO:0000313" key="8">
    <source>
        <dbReference type="EMBL" id="KAK4106004.1"/>
    </source>
</evidence>
<feature type="domain" description="Major facilitator superfamily (MFS) profile" evidence="7">
    <location>
        <begin position="233"/>
        <end position="752"/>
    </location>
</feature>
<dbReference type="GO" id="GO:0022857">
    <property type="term" value="F:transmembrane transporter activity"/>
    <property type="evidence" value="ECO:0007669"/>
    <property type="project" value="InterPro"/>
</dbReference>
<dbReference type="Gene3D" id="1.20.1250.20">
    <property type="entry name" value="MFS general substrate transporter like domains"/>
    <property type="match status" value="2"/>
</dbReference>
<gene>
    <name evidence="8" type="ORF">N658DRAFT_562979</name>
</gene>
<dbReference type="PANTHER" id="PTHR24064">
    <property type="entry name" value="SOLUTE CARRIER FAMILY 22 MEMBER"/>
    <property type="match status" value="1"/>
</dbReference>
<dbReference type="EMBL" id="MU863624">
    <property type="protein sequence ID" value="KAK4106004.1"/>
    <property type="molecule type" value="Genomic_DNA"/>
</dbReference>
<evidence type="ECO:0000256" key="6">
    <source>
        <dbReference type="SAM" id="Phobius"/>
    </source>
</evidence>
<keyword evidence="2 6" id="KW-0812">Transmembrane</keyword>
<feature type="transmembrane region" description="Helical" evidence="6">
    <location>
        <begin position="422"/>
        <end position="442"/>
    </location>
</feature>
<feature type="transmembrane region" description="Helical" evidence="6">
    <location>
        <begin position="300"/>
        <end position="319"/>
    </location>
</feature>
<evidence type="ECO:0000259" key="7">
    <source>
        <dbReference type="PROSITE" id="PS50850"/>
    </source>
</evidence>
<dbReference type="Pfam" id="PF00083">
    <property type="entry name" value="Sugar_tr"/>
    <property type="match status" value="2"/>
</dbReference>
<keyword evidence="3 6" id="KW-1133">Transmembrane helix</keyword>
<evidence type="ECO:0000256" key="1">
    <source>
        <dbReference type="ARBA" id="ARBA00004141"/>
    </source>
</evidence>
<keyword evidence="4 6" id="KW-0472">Membrane</keyword>
<comment type="subcellular location">
    <subcellularLocation>
        <location evidence="1">Membrane</location>
        <topology evidence="1">Multi-pass membrane protein</topology>
    </subcellularLocation>
</comment>
<feature type="transmembrane region" description="Helical" evidence="6">
    <location>
        <begin position="325"/>
        <end position="348"/>
    </location>
</feature>
<dbReference type="SUPFAM" id="SSF103473">
    <property type="entry name" value="MFS general substrate transporter"/>
    <property type="match status" value="1"/>
</dbReference>
<keyword evidence="9" id="KW-1185">Reference proteome</keyword>
<comment type="caution">
    <text evidence="8">The sequence shown here is derived from an EMBL/GenBank/DDBJ whole genome shotgun (WGS) entry which is preliminary data.</text>
</comment>
<feature type="compositionally biased region" description="Polar residues" evidence="5">
    <location>
        <begin position="143"/>
        <end position="156"/>
    </location>
</feature>
<feature type="transmembrane region" description="Helical" evidence="6">
    <location>
        <begin position="369"/>
        <end position="389"/>
    </location>
</feature>
<evidence type="ECO:0000256" key="5">
    <source>
        <dbReference type="SAM" id="MobiDB-lite"/>
    </source>
</evidence>
<organism evidence="8 9">
    <name type="scientific">Parathielavia hyrcaniae</name>
    <dbReference type="NCBI Taxonomy" id="113614"/>
    <lineage>
        <taxon>Eukaryota</taxon>
        <taxon>Fungi</taxon>
        <taxon>Dikarya</taxon>
        <taxon>Ascomycota</taxon>
        <taxon>Pezizomycotina</taxon>
        <taxon>Sordariomycetes</taxon>
        <taxon>Sordariomycetidae</taxon>
        <taxon>Sordariales</taxon>
        <taxon>Chaetomiaceae</taxon>
        <taxon>Parathielavia</taxon>
    </lineage>
</organism>
<dbReference type="AlphaFoldDB" id="A0AAN6T6M3"/>
<reference evidence="8" key="2">
    <citation type="submission" date="2023-05" db="EMBL/GenBank/DDBJ databases">
        <authorList>
            <consortium name="Lawrence Berkeley National Laboratory"/>
            <person name="Steindorff A."/>
            <person name="Hensen N."/>
            <person name="Bonometti L."/>
            <person name="Westerberg I."/>
            <person name="Brannstrom I.O."/>
            <person name="Guillou S."/>
            <person name="Cros-Aarteil S."/>
            <person name="Calhoun S."/>
            <person name="Haridas S."/>
            <person name="Kuo A."/>
            <person name="Mondo S."/>
            <person name="Pangilinan J."/>
            <person name="Riley R."/>
            <person name="Labutti K."/>
            <person name="Andreopoulos B."/>
            <person name="Lipzen A."/>
            <person name="Chen C."/>
            <person name="Yanf M."/>
            <person name="Daum C."/>
            <person name="Ng V."/>
            <person name="Clum A."/>
            <person name="Ohm R."/>
            <person name="Martin F."/>
            <person name="Silar P."/>
            <person name="Natvig D."/>
            <person name="Lalanne C."/>
            <person name="Gautier V."/>
            <person name="Ament-Velasquez S.L."/>
            <person name="Kruys A."/>
            <person name="Hutchinson M.I."/>
            <person name="Powell A.J."/>
            <person name="Barry K."/>
            <person name="Miller A.N."/>
            <person name="Grigoriev I.V."/>
            <person name="Debuchy R."/>
            <person name="Gladieux P."/>
            <person name="Thoren M.H."/>
            <person name="Johannesson H."/>
        </authorList>
    </citation>
    <scope>NUCLEOTIDE SEQUENCE</scope>
    <source>
        <strain evidence="8">CBS 757.83</strain>
    </source>
</reference>
<dbReference type="InterPro" id="IPR005828">
    <property type="entry name" value="MFS_sugar_transport-like"/>
</dbReference>
<feature type="transmembrane region" description="Helical" evidence="6">
    <location>
        <begin position="656"/>
        <end position="681"/>
    </location>
</feature>
<sequence>MTGKQLSEDHRAILAKLLQIPKLNNHDIAFVLNVDERTVRRRRYEFEDTGQIKKHKDVSKNAEKLKPHHLEKLVEWHKDHPDALLDDMQLFLRTQCGLEVSVPTISRQMRKAYGGNFLRTGRCARIRSRQQREAEGRSIAGELQQSPGSDSPSNADQAAAQDLPGVDDEAAAHQELYHDHRQMAPLQHIVNPHSEPQRPGQVPVVYHAAGEQQYQDRQQLRYELDLNSWNLRIWGVAASGFLTDSYNLFATNVILSTVSFVYFPHARWVGFVVNLLTLFGSVLGQLLFGYLADRYGRTRLYGIELVLVIVSTVGVATTSDGYSDMSFLALFTFWRFVMGIGIGAEYPLSAVITSEWASTSSRATMISSVFLMQPIGQALAQIVGVLVLLGEDAAHGLHDKQCGLNSLHEEECKRIIDGTWRIVIGSGAVPALLAIIFRFFLYDCGLYTLEVRNKPGNAFRDTQRVYGAPPANTDPAMVPAAGGNFFQDETMPRQFSLEDLYNFFIRDKNWYYLLGTSMTWFFLDVSFYGFGLDNRGTLSDLWSTTERVDINSDLWCWNSTLPGGTSLVPSWATDGLPTWQTDRTRPCNTIFETIIDQTKQYLLTVSIASISGGACFIFFANRIHRRRWLTTSFGILTVLFLVTGGVYYGVAHRPGAPATVLCVAICHFMFNFGANTLTFIIPAEIFPTTYRSTCHGISAAAGKVGSMVAVLIVYGINSGYTSTMRQGLIFLLFASFMALGAVYSWAYLPDVQRTVYDDDGKKRLENRTLEELGEGYLRAQQEGQVIGAREKWRDRKGKLKNRKMIRNPEVESRTPMEPVEADGRAIV</sequence>
<evidence type="ECO:0000256" key="2">
    <source>
        <dbReference type="ARBA" id="ARBA00022692"/>
    </source>
</evidence>
<dbReference type="SUPFAM" id="SSF46689">
    <property type="entry name" value="Homeodomain-like"/>
    <property type="match status" value="1"/>
</dbReference>
<dbReference type="GO" id="GO:0016020">
    <property type="term" value="C:membrane"/>
    <property type="evidence" value="ECO:0007669"/>
    <property type="project" value="UniProtKB-SubCell"/>
</dbReference>
<evidence type="ECO:0000256" key="3">
    <source>
        <dbReference type="ARBA" id="ARBA00022989"/>
    </source>
</evidence>
<feature type="transmembrane region" description="Helical" evidence="6">
    <location>
        <begin position="628"/>
        <end position="650"/>
    </location>
</feature>
<feature type="transmembrane region" description="Helical" evidence="6">
    <location>
        <begin position="693"/>
        <end position="716"/>
    </location>
</feature>
<feature type="region of interest" description="Disordered" evidence="5">
    <location>
        <begin position="127"/>
        <end position="164"/>
    </location>
</feature>
<dbReference type="InterPro" id="IPR005829">
    <property type="entry name" value="Sugar_transporter_CS"/>
</dbReference>
<feature type="transmembrane region" description="Helical" evidence="6">
    <location>
        <begin position="728"/>
        <end position="748"/>
    </location>
</feature>